<dbReference type="CDD" id="cd06263">
    <property type="entry name" value="MAM"/>
    <property type="match status" value="1"/>
</dbReference>
<comment type="caution">
    <text evidence="7">Lacks conserved residue(s) required for the propagation of feature annotation.</text>
</comment>
<evidence type="ECO:0000256" key="3">
    <source>
        <dbReference type="ARBA" id="ARBA00022729"/>
    </source>
</evidence>
<feature type="chain" id="PRO_5028070828" evidence="9">
    <location>
        <begin position="19"/>
        <end position="610"/>
    </location>
</feature>
<evidence type="ECO:0000256" key="4">
    <source>
        <dbReference type="ARBA" id="ARBA00022737"/>
    </source>
</evidence>
<feature type="signal peptide" evidence="9">
    <location>
        <begin position="1"/>
        <end position="18"/>
    </location>
</feature>
<keyword evidence="4" id="KW-0677">Repeat</keyword>
<evidence type="ECO:0000256" key="8">
    <source>
        <dbReference type="SAM" id="MobiDB-lite"/>
    </source>
</evidence>
<feature type="domain" description="EGF-like" evidence="10">
    <location>
        <begin position="52"/>
        <end position="87"/>
    </location>
</feature>
<dbReference type="Gene3D" id="2.10.25.10">
    <property type="entry name" value="Laminin"/>
    <property type="match status" value="4"/>
</dbReference>
<dbReference type="InterPro" id="IPR000998">
    <property type="entry name" value="MAM_dom"/>
</dbReference>
<dbReference type="PROSITE" id="PS00022">
    <property type="entry name" value="EGF_1"/>
    <property type="match status" value="1"/>
</dbReference>
<feature type="disulfide bond" evidence="7">
    <location>
        <begin position="77"/>
        <end position="86"/>
    </location>
</feature>
<dbReference type="Proteomes" id="UP000515152">
    <property type="component" value="Chromosome 18"/>
</dbReference>
<keyword evidence="6 7" id="KW-1015">Disulfide bond</keyword>
<comment type="similarity">
    <text evidence="1">Belongs to the nephronectin family.</text>
</comment>
<evidence type="ECO:0000256" key="1">
    <source>
        <dbReference type="ARBA" id="ARBA00009738"/>
    </source>
</evidence>
<dbReference type="RefSeq" id="XP_012673099.2">
    <property type="nucleotide sequence ID" value="XM_012817645.3"/>
</dbReference>
<dbReference type="SMART" id="SM00181">
    <property type="entry name" value="EGF"/>
    <property type="match status" value="4"/>
</dbReference>
<dbReference type="PROSITE" id="PS50026">
    <property type="entry name" value="EGF_3"/>
    <property type="match status" value="3"/>
</dbReference>
<feature type="domain" description="EGF-like" evidence="10">
    <location>
        <begin position="89"/>
        <end position="128"/>
    </location>
</feature>
<dbReference type="Gene3D" id="2.60.120.200">
    <property type="match status" value="1"/>
</dbReference>
<dbReference type="PROSITE" id="PS01186">
    <property type="entry name" value="EGF_2"/>
    <property type="match status" value="2"/>
</dbReference>
<keyword evidence="12" id="KW-1185">Reference proteome</keyword>
<evidence type="ECO:0000259" key="10">
    <source>
        <dbReference type="PROSITE" id="PS50026"/>
    </source>
</evidence>
<dbReference type="GeneID" id="105891468"/>
<dbReference type="InterPro" id="IPR000742">
    <property type="entry name" value="EGF"/>
</dbReference>
<name>A0A6P3VII9_CLUHA</name>
<dbReference type="InterPro" id="IPR001881">
    <property type="entry name" value="EGF-like_Ca-bd_dom"/>
</dbReference>
<dbReference type="Pfam" id="PF07645">
    <property type="entry name" value="EGF_CA"/>
    <property type="match status" value="2"/>
</dbReference>
<feature type="domain" description="MAM" evidence="11">
    <location>
        <begin position="468"/>
        <end position="610"/>
    </location>
</feature>
<dbReference type="SUPFAM" id="SSF49899">
    <property type="entry name" value="Concanavalin A-like lectins/glucanases"/>
    <property type="match status" value="1"/>
</dbReference>
<dbReference type="KEGG" id="char:105891468"/>
<dbReference type="SMART" id="SM00179">
    <property type="entry name" value="EGF_CA"/>
    <property type="match status" value="2"/>
</dbReference>
<dbReference type="PANTHER" id="PTHR24050:SF19">
    <property type="entry name" value="NEPHRONECTIN"/>
    <property type="match status" value="1"/>
</dbReference>
<proteinExistence type="inferred from homology"/>
<feature type="domain" description="EGF-like" evidence="10">
    <location>
        <begin position="168"/>
        <end position="206"/>
    </location>
</feature>
<dbReference type="GO" id="GO:0005509">
    <property type="term" value="F:calcium ion binding"/>
    <property type="evidence" value="ECO:0007669"/>
    <property type="project" value="InterPro"/>
</dbReference>
<dbReference type="InterPro" id="IPR009030">
    <property type="entry name" value="Growth_fac_rcpt_cys_sf"/>
</dbReference>
<dbReference type="GO" id="GO:0005576">
    <property type="term" value="C:extracellular region"/>
    <property type="evidence" value="ECO:0007669"/>
    <property type="project" value="UniProtKB-SubCell"/>
</dbReference>
<dbReference type="PROSITE" id="PS50060">
    <property type="entry name" value="MAM_2"/>
    <property type="match status" value="1"/>
</dbReference>
<dbReference type="PROSITE" id="PS00010">
    <property type="entry name" value="ASX_HYDROXYL"/>
    <property type="match status" value="2"/>
</dbReference>
<evidence type="ECO:0000313" key="12">
    <source>
        <dbReference type="Proteomes" id="UP000515152"/>
    </source>
</evidence>
<feature type="region of interest" description="Disordered" evidence="8">
    <location>
        <begin position="254"/>
        <end position="318"/>
    </location>
</feature>
<dbReference type="SUPFAM" id="SSF57184">
    <property type="entry name" value="Growth factor receptor domain"/>
    <property type="match status" value="1"/>
</dbReference>
<organism evidence="12 13">
    <name type="scientific">Clupea harengus</name>
    <name type="common">Atlantic herring</name>
    <dbReference type="NCBI Taxonomy" id="7950"/>
    <lineage>
        <taxon>Eukaryota</taxon>
        <taxon>Metazoa</taxon>
        <taxon>Chordata</taxon>
        <taxon>Craniata</taxon>
        <taxon>Vertebrata</taxon>
        <taxon>Euteleostomi</taxon>
        <taxon>Actinopterygii</taxon>
        <taxon>Neopterygii</taxon>
        <taxon>Teleostei</taxon>
        <taxon>Clupei</taxon>
        <taxon>Clupeiformes</taxon>
        <taxon>Clupeoidei</taxon>
        <taxon>Clupeidae</taxon>
        <taxon>Clupea</taxon>
    </lineage>
</organism>
<dbReference type="GO" id="GO:0007155">
    <property type="term" value="P:cell adhesion"/>
    <property type="evidence" value="ECO:0007669"/>
    <property type="project" value="UniProtKB-KW"/>
</dbReference>
<dbReference type="SMART" id="SM00137">
    <property type="entry name" value="MAM"/>
    <property type="match status" value="1"/>
</dbReference>
<evidence type="ECO:0000259" key="11">
    <source>
        <dbReference type="PROSITE" id="PS50060"/>
    </source>
</evidence>
<dbReference type="Pfam" id="PF00629">
    <property type="entry name" value="MAM"/>
    <property type="match status" value="1"/>
</dbReference>
<dbReference type="FunFam" id="2.10.25.10:FF:000187">
    <property type="entry name" value="nephronectin isoform X1"/>
    <property type="match status" value="1"/>
</dbReference>
<evidence type="ECO:0000256" key="9">
    <source>
        <dbReference type="SAM" id="SignalP"/>
    </source>
</evidence>
<dbReference type="InterPro" id="IPR000152">
    <property type="entry name" value="EGF-type_Asp/Asn_hydroxyl_site"/>
</dbReference>
<accession>A0A6P3VII9</accession>
<gene>
    <name evidence="13" type="primary">LOC105891468</name>
</gene>
<dbReference type="InterPro" id="IPR052235">
    <property type="entry name" value="Nephronectin_domain"/>
</dbReference>
<dbReference type="PROSITE" id="PS01187">
    <property type="entry name" value="EGF_CA"/>
    <property type="match status" value="2"/>
</dbReference>
<reference evidence="13" key="1">
    <citation type="submission" date="2025-08" db="UniProtKB">
        <authorList>
            <consortium name="RefSeq"/>
        </authorList>
    </citation>
    <scope>IDENTIFICATION</scope>
</reference>
<evidence type="ECO:0000256" key="6">
    <source>
        <dbReference type="ARBA" id="ARBA00023157"/>
    </source>
</evidence>
<keyword evidence="3 9" id="KW-0732">Signal</keyword>
<sequence>MEFWLKLALCCTAGLVGGVDFDNRLPKPLELTNGLCWYGSKVDCCWGWRRVNWGECQPVCDSGCKNGDCIGPDKCKCHPGYTGKTCNQDVNECGIKPRPCKHRCVNTLGSYKCYCLNGYMMMPDNTCRSRTCALANCQYGCEMKKGEVRCLCPSPGLRLGPDQRTCVDVDECATGLAVCPRSRRCVNTFGSYQCTCHHGFQLRYANGRYQCISDRSLCFDTPGSRKCKCKEIAHGRGLLCRPLLKVTIQPPRPERITIAPPIPDFATTSKSTTRKVIKRPTRKPTTTSKPTTTTRKPTTTTRKPTITTTRKPTTTTVATTTAVPTTTEVTTMDTTAPTRAVTTDTTAITTEPLTTTSMTTVAPTTTECITTVALTTRPAVTTTTVGPTPVRVSKKPTTAPTTTAVVVTTTVPMDTTTFNNNIVDTPKPRGDVHIPRKDNQNTVFDLDFDIELGLTGDYAKDQASPGSVSCSFDEGVCPWMTDNEGDVHWESREDPTGGRYLAVGEARSGRTVKGARLTMPFGSVTGPLCLAFRSRLVGYQAGTLQVFAKKGRGHSTALWTRTGGHGWRHAQISLQGRGLKSIVIKGEKRRGRRGEVSVDDLSLRRGLCNN</sequence>
<dbReference type="SUPFAM" id="SSF57196">
    <property type="entry name" value="EGF/Laminin"/>
    <property type="match status" value="1"/>
</dbReference>
<dbReference type="AlphaFoldDB" id="A0A6P3VII9"/>
<dbReference type="InterPro" id="IPR049883">
    <property type="entry name" value="NOTCH1_EGF-like"/>
</dbReference>
<dbReference type="InterPro" id="IPR013320">
    <property type="entry name" value="ConA-like_dom_sf"/>
</dbReference>
<dbReference type="OrthoDB" id="10060424at2759"/>
<dbReference type="InterPro" id="IPR018097">
    <property type="entry name" value="EGF_Ca-bd_CS"/>
</dbReference>
<keyword evidence="2 7" id="KW-0245">EGF-like domain</keyword>
<protein>
    <submittedName>
        <fullName evidence="13">Nephronectin</fullName>
    </submittedName>
</protein>
<feature type="compositionally biased region" description="Basic residues" evidence="8">
    <location>
        <begin position="272"/>
        <end position="282"/>
    </location>
</feature>
<evidence type="ECO:0000256" key="2">
    <source>
        <dbReference type="ARBA" id="ARBA00022536"/>
    </source>
</evidence>
<dbReference type="GO" id="GO:0016020">
    <property type="term" value="C:membrane"/>
    <property type="evidence" value="ECO:0007669"/>
    <property type="project" value="InterPro"/>
</dbReference>
<feature type="compositionally biased region" description="Low complexity" evidence="8">
    <location>
        <begin position="283"/>
        <end position="318"/>
    </location>
</feature>
<dbReference type="PANTHER" id="PTHR24050">
    <property type="entry name" value="PA14 DOMAIN-CONTAINING PROTEIN"/>
    <property type="match status" value="1"/>
</dbReference>
<evidence type="ECO:0000256" key="5">
    <source>
        <dbReference type="ARBA" id="ARBA00022889"/>
    </source>
</evidence>
<evidence type="ECO:0000256" key="7">
    <source>
        <dbReference type="PROSITE-ProRule" id="PRU00076"/>
    </source>
</evidence>
<evidence type="ECO:0000313" key="13">
    <source>
        <dbReference type="RefSeq" id="XP_012673099.2"/>
    </source>
</evidence>
<keyword evidence="5" id="KW-0130">Cell adhesion</keyword>
<dbReference type="CDD" id="cd00054">
    <property type="entry name" value="EGF_CA"/>
    <property type="match status" value="1"/>
</dbReference>